<keyword evidence="4" id="KW-0378">Hydrolase</keyword>
<organism evidence="15 16">
    <name type="scientific">Acipenser oxyrinchus oxyrinchus</name>
    <dbReference type="NCBI Taxonomy" id="40147"/>
    <lineage>
        <taxon>Eukaryota</taxon>
        <taxon>Metazoa</taxon>
        <taxon>Chordata</taxon>
        <taxon>Craniata</taxon>
        <taxon>Vertebrata</taxon>
        <taxon>Euteleostomi</taxon>
        <taxon>Actinopterygii</taxon>
        <taxon>Chondrostei</taxon>
        <taxon>Acipenseriformes</taxon>
        <taxon>Acipenseridae</taxon>
        <taxon>Acipenser</taxon>
    </lineage>
</organism>
<evidence type="ECO:0000256" key="6">
    <source>
        <dbReference type="ARBA" id="ARBA00023098"/>
    </source>
</evidence>
<dbReference type="GO" id="GO:0005789">
    <property type="term" value="C:endoplasmic reticulum membrane"/>
    <property type="evidence" value="ECO:0007669"/>
    <property type="project" value="TreeGrafter"/>
</dbReference>
<dbReference type="PANTHER" id="PTHR42758:SF3">
    <property type="entry name" value="LYSOPHOSPHOLIPASE D GDPD3"/>
    <property type="match status" value="1"/>
</dbReference>
<dbReference type="InterPro" id="IPR030395">
    <property type="entry name" value="GP_PDE_dom"/>
</dbReference>
<evidence type="ECO:0000256" key="12">
    <source>
        <dbReference type="ARBA" id="ARBA00048947"/>
    </source>
</evidence>
<dbReference type="CDD" id="cd08612">
    <property type="entry name" value="GDPD_GDE4"/>
    <property type="match status" value="1"/>
</dbReference>
<keyword evidence="3 13" id="KW-0812">Transmembrane</keyword>
<keyword evidence="16" id="KW-1185">Reference proteome</keyword>
<protein>
    <submittedName>
        <fullName evidence="15">Lysophospholipase D GDPD3-like</fullName>
    </submittedName>
</protein>
<evidence type="ECO:0000256" key="11">
    <source>
        <dbReference type="ARBA" id="ARBA00048580"/>
    </source>
</evidence>
<evidence type="ECO:0000256" key="8">
    <source>
        <dbReference type="ARBA" id="ARBA00036083"/>
    </source>
</evidence>
<dbReference type="SUPFAM" id="SSF51695">
    <property type="entry name" value="PLC-like phosphodiesterases"/>
    <property type="match status" value="1"/>
</dbReference>
<comment type="caution">
    <text evidence="15">The sequence shown here is derived from an EMBL/GenBank/DDBJ whole genome shotgun (WGS) entry which is preliminary data.</text>
</comment>
<comment type="catalytic activity">
    <reaction evidence="8">
        <text>1-O-hexadecyl-sn-glycero-3-phosphocholine + H2O = 1-O-hexadecyl-sn-glycero-3-phosphate + choline + H(+)</text>
        <dbReference type="Rhea" id="RHEA:41143"/>
        <dbReference type="ChEBI" id="CHEBI:15354"/>
        <dbReference type="ChEBI" id="CHEBI:15377"/>
        <dbReference type="ChEBI" id="CHEBI:15378"/>
        <dbReference type="ChEBI" id="CHEBI:64496"/>
        <dbReference type="ChEBI" id="CHEBI:77580"/>
    </reaction>
    <physiologicalReaction direction="left-to-right" evidence="8">
        <dbReference type="Rhea" id="RHEA:41144"/>
    </physiologicalReaction>
</comment>
<dbReference type="GO" id="GO:0046475">
    <property type="term" value="P:glycerophospholipid catabolic process"/>
    <property type="evidence" value="ECO:0007669"/>
    <property type="project" value="TreeGrafter"/>
</dbReference>
<keyword evidence="6" id="KW-0443">Lipid metabolism</keyword>
<dbReference type="AlphaFoldDB" id="A0AAD8CKY1"/>
<feature type="domain" description="GP-PDE" evidence="14">
    <location>
        <begin position="39"/>
        <end position="308"/>
    </location>
</feature>
<name>A0AAD8CKY1_ACIOX</name>
<dbReference type="PROSITE" id="PS51704">
    <property type="entry name" value="GP_PDE"/>
    <property type="match status" value="1"/>
</dbReference>
<evidence type="ECO:0000313" key="16">
    <source>
        <dbReference type="Proteomes" id="UP001230051"/>
    </source>
</evidence>
<dbReference type="Proteomes" id="UP001230051">
    <property type="component" value="Unassembled WGS sequence"/>
</dbReference>
<comment type="similarity">
    <text evidence="2">Belongs to the glycerophosphoryl diester phosphodiesterase family.</text>
</comment>
<evidence type="ECO:0000256" key="9">
    <source>
        <dbReference type="ARBA" id="ARBA00047392"/>
    </source>
</evidence>
<comment type="catalytic activity">
    <reaction evidence="9">
        <text>N-(5Z,8Z,11Z,14Z-eicosatetraenoyl)-1-(9Z-octadecenoyl)-sn-glycero-3-phosphoethanolamine + H2O = N-(5Z,8Z,11Z,14Z-eicosatetraenoyl)-ethanolamine + 1-(9Z-octadecenoyl)-sn-glycero-3-phosphate + H(+)</text>
        <dbReference type="Rhea" id="RHEA:45544"/>
        <dbReference type="ChEBI" id="CHEBI:2700"/>
        <dbReference type="ChEBI" id="CHEBI:15377"/>
        <dbReference type="ChEBI" id="CHEBI:15378"/>
        <dbReference type="ChEBI" id="CHEBI:74544"/>
        <dbReference type="ChEBI" id="CHEBI:85223"/>
    </reaction>
    <physiologicalReaction direction="left-to-right" evidence="9">
        <dbReference type="Rhea" id="RHEA:45545"/>
    </physiologicalReaction>
</comment>
<dbReference type="EMBL" id="JAGXEW010000049">
    <property type="protein sequence ID" value="KAK1151957.1"/>
    <property type="molecule type" value="Genomic_DNA"/>
</dbReference>
<dbReference type="PANTHER" id="PTHR42758">
    <property type="entry name" value="PHOSPHATIDYLGLYCEROL PHOSPHOLIPASE C"/>
    <property type="match status" value="1"/>
</dbReference>
<comment type="catalytic activity">
    <reaction evidence="11">
        <text>1-O-(1Z-octadecenyl)-sn-glycero-3-phospho-N-hexadecanoyl-ethanolamine + H2O = 1-O-(1Z-octadecenyl)-sn-glycero-3-phosphate + N-hexadecanoylethanolamine + H(+)</text>
        <dbReference type="Rhea" id="RHEA:53184"/>
        <dbReference type="ChEBI" id="CHEBI:15377"/>
        <dbReference type="ChEBI" id="CHEBI:15378"/>
        <dbReference type="ChEBI" id="CHEBI:71464"/>
        <dbReference type="ChEBI" id="CHEBI:137009"/>
        <dbReference type="ChEBI" id="CHEBI:137017"/>
    </reaction>
    <physiologicalReaction direction="left-to-right" evidence="11">
        <dbReference type="Rhea" id="RHEA:53185"/>
    </physiologicalReaction>
</comment>
<evidence type="ECO:0000256" key="13">
    <source>
        <dbReference type="SAM" id="Phobius"/>
    </source>
</evidence>
<comment type="catalytic activity">
    <reaction evidence="10">
        <text>N-hexadecanoyl-1-(9Z-octadecenoyl)-sn-glycero-3-phosphoethanolamine + H2O = N-hexadecanoylethanolamine + 1-(9Z-octadecenoyl)-sn-glycero-3-phosphate + H(+)</text>
        <dbReference type="Rhea" id="RHEA:53168"/>
        <dbReference type="ChEBI" id="CHEBI:15377"/>
        <dbReference type="ChEBI" id="CHEBI:15378"/>
        <dbReference type="ChEBI" id="CHEBI:71464"/>
        <dbReference type="ChEBI" id="CHEBI:74544"/>
        <dbReference type="ChEBI" id="CHEBI:85217"/>
    </reaction>
    <physiologicalReaction direction="left-to-right" evidence="10">
        <dbReference type="Rhea" id="RHEA:53169"/>
    </physiologicalReaction>
</comment>
<dbReference type="GO" id="GO:0004622">
    <property type="term" value="F:phosphatidylcholine lysophospholipase activity"/>
    <property type="evidence" value="ECO:0007669"/>
    <property type="project" value="TreeGrafter"/>
</dbReference>
<evidence type="ECO:0000256" key="10">
    <source>
        <dbReference type="ARBA" id="ARBA00047538"/>
    </source>
</evidence>
<comment type="catalytic activity">
    <reaction evidence="12">
        <text>N,1-di-(9Z-octadecenoyl)-sn-glycero-3-phosphoethanolamine + H2O = N-(9Z-octadecenoyl) ethanolamine + 1-(9Z-octadecenoyl)-sn-glycero-3-phosphate + H(+)</text>
        <dbReference type="Rhea" id="RHEA:56460"/>
        <dbReference type="ChEBI" id="CHEBI:15377"/>
        <dbReference type="ChEBI" id="CHEBI:15378"/>
        <dbReference type="ChEBI" id="CHEBI:71466"/>
        <dbReference type="ChEBI" id="CHEBI:74544"/>
        <dbReference type="ChEBI" id="CHEBI:85222"/>
    </reaction>
    <physiologicalReaction direction="left-to-right" evidence="12">
        <dbReference type="Rhea" id="RHEA:56461"/>
    </physiologicalReaction>
</comment>
<evidence type="ECO:0000313" key="15">
    <source>
        <dbReference type="EMBL" id="KAK1151957.1"/>
    </source>
</evidence>
<dbReference type="Gene3D" id="3.20.20.190">
    <property type="entry name" value="Phosphatidylinositol (PI) phosphodiesterase"/>
    <property type="match status" value="1"/>
</dbReference>
<reference evidence="15" key="1">
    <citation type="submission" date="2022-02" db="EMBL/GenBank/DDBJ databases">
        <title>Atlantic sturgeon de novo genome assembly.</title>
        <authorList>
            <person name="Stock M."/>
            <person name="Klopp C."/>
            <person name="Guiguen Y."/>
            <person name="Cabau C."/>
            <person name="Parinello H."/>
            <person name="Santidrian Yebra-Pimentel E."/>
            <person name="Kuhl H."/>
            <person name="Dirks R.P."/>
            <person name="Guessner J."/>
            <person name="Wuertz S."/>
            <person name="Du K."/>
            <person name="Schartl M."/>
        </authorList>
    </citation>
    <scope>NUCLEOTIDE SEQUENCE</scope>
    <source>
        <strain evidence="15">STURGEONOMICS-FGT-2020</strain>
        <tissue evidence="15">Whole blood</tissue>
    </source>
</reference>
<dbReference type="InterPro" id="IPR017946">
    <property type="entry name" value="PLC-like_Pdiesterase_TIM-brl"/>
</dbReference>
<evidence type="ECO:0000256" key="7">
    <source>
        <dbReference type="ARBA" id="ARBA00023136"/>
    </source>
</evidence>
<feature type="transmembrane region" description="Helical" evidence="13">
    <location>
        <begin position="6"/>
        <end position="23"/>
    </location>
</feature>
<evidence type="ECO:0000256" key="5">
    <source>
        <dbReference type="ARBA" id="ARBA00022989"/>
    </source>
</evidence>
<evidence type="ECO:0000256" key="2">
    <source>
        <dbReference type="ARBA" id="ARBA00007277"/>
    </source>
</evidence>
<accession>A0AAD8CKY1</accession>
<dbReference type="GO" id="GO:0008081">
    <property type="term" value="F:phosphoric diester hydrolase activity"/>
    <property type="evidence" value="ECO:0007669"/>
    <property type="project" value="InterPro"/>
</dbReference>
<dbReference type="InterPro" id="IPR052271">
    <property type="entry name" value="GDPD-Related"/>
</dbReference>
<sequence>MSSCLYYVIPVLGGYALTSVVLFKNPHLLHRKKQTAFYSRHISHRGGAGEKIENTLEAFTNAVDNNTGLLELDCHMTRDGQVVVSHDENLLRQTGHNVNISDVNYCDLPKYKDRLEVTFYTGHYSTGTDRQIALLEQVFQKFPNVPVNLEIKEDNEALIKKVSDLVKLYRRDDITVWASVKSHIMKKCRQANPSMPVMFTVQRCAIVLLLYFTGLLPFVPLSESFLQGYLPSIINRTFIPSSPLLRNKFVISVFEKILMQRPLFRHLQARGIQVHLFVLNEESEFRKAFDLGATGVMTDYPTKLRRYLDNNPPPEPSNH</sequence>
<dbReference type="Pfam" id="PF03009">
    <property type="entry name" value="GDPD"/>
    <property type="match status" value="1"/>
</dbReference>
<keyword evidence="7 13" id="KW-0472">Membrane</keyword>
<gene>
    <name evidence="15" type="primary">GDPD1</name>
    <name evidence="15" type="ORF">AOXY_G31792</name>
</gene>
<proteinExistence type="inferred from homology"/>
<evidence type="ECO:0000259" key="14">
    <source>
        <dbReference type="PROSITE" id="PS51704"/>
    </source>
</evidence>
<feature type="transmembrane region" description="Helical" evidence="13">
    <location>
        <begin position="195"/>
        <end position="219"/>
    </location>
</feature>
<comment type="subcellular location">
    <subcellularLocation>
        <location evidence="1">Membrane</location>
    </subcellularLocation>
</comment>
<evidence type="ECO:0000256" key="3">
    <source>
        <dbReference type="ARBA" id="ARBA00022692"/>
    </source>
</evidence>
<evidence type="ECO:0000256" key="1">
    <source>
        <dbReference type="ARBA" id="ARBA00004370"/>
    </source>
</evidence>
<evidence type="ECO:0000256" key="4">
    <source>
        <dbReference type="ARBA" id="ARBA00022801"/>
    </source>
</evidence>
<keyword evidence="5 13" id="KW-1133">Transmembrane helix</keyword>